<dbReference type="AlphaFoldDB" id="A0A9N8MR73"/>
<proteinExistence type="predicted"/>
<dbReference type="InterPro" id="IPR036291">
    <property type="entry name" value="NAD(P)-bd_dom_sf"/>
</dbReference>
<accession>A0A9N8MR73</accession>
<sequence length="40" mass="4117">MSNRVVLVTGAARGLGAIIARRFHAAGYNVALGDVSFDAV</sequence>
<name>A0A9N8MR73_9BURK</name>
<keyword evidence="2" id="KW-1185">Reference proteome</keyword>
<comment type="caution">
    <text evidence="1">The sequence shown here is derived from an EMBL/GenBank/DDBJ whole genome shotgun (WGS) entry which is preliminary data.</text>
</comment>
<dbReference type="Proteomes" id="UP000675121">
    <property type="component" value="Unassembled WGS sequence"/>
</dbReference>
<evidence type="ECO:0000313" key="2">
    <source>
        <dbReference type="Proteomes" id="UP000675121"/>
    </source>
</evidence>
<reference evidence="1" key="1">
    <citation type="submission" date="2021-02" db="EMBL/GenBank/DDBJ databases">
        <authorList>
            <person name="Vanwijnsberghe S."/>
        </authorList>
    </citation>
    <scope>NUCLEOTIDE SEQUENCE</scope>
    <source>
        <strain evidence="1">R-70211</strain>
    </source>
</reference>
<dbReference type="Pfam" id="PF00106">
    <property type="entry name" value="adh_short"/>
    <property type="match status" value="1"/>
</dbReference>
<organism evidence="1 2">
    <name type="scientific">Paraburkholderia domus</name>
    <dbReference type="NCBI Taxonomy" id="2793075"/>
    <lineage>
        <taxon>Bacteria</taxon>
        <taxon>Pseudomonadati</taxon>
        <taxon>Pseudomonadota</taxon>
        <taxon>Betaproteobacteria</taxon>
        <taxon>Burkholderiales</taxon>
        <taxon>Burkholderiaceae</taxon>
        <taxon>Paraburkholderia</taxon>
    </lineage>
</organism>
<gene>
    <name evidence="1" type="ORF">R70211_02619</name>
</gene>
<protein>
    <recommendedName>
        <fullName evidence="3">SDR family NAD(P)-dependent oxidoreductase</fullName>
    </recommendedName>
</protein>
<evidence type="ECO:0000313" key="1">
    <source>
        <dbReference type="EMBL" id="CAE6889485.1"/>
    </source>
</evidence>
<evidence type="ECO:0008006" key="3">
    <source>
        <dbReference type="Google" id="ProtNLM"/>
    </source>
</evidence>
<dbReference type="Gene3D" id="3.40.50.720">
    <property type="entry name" value="NAD(P)-binding Rossmann-like Domain"/>
    <property type="match status" value="1"/>
</dbReference>
<dbReference type="InterPro" id="IPR002347">
    <property type="entry name" value="SDR_fam"/>
</dbReference>
<dbReference type="SUPFAM" id="SSF51735">
    <property type="entry name" value="NAD(P)-binding Rossmann-fold domains"/>
    <property type="match status" value="1"/>
</dbReference>
<dbReference type="EMBL" id="CAJNAS010000006">
    <property type="protein sequence ID" value="CAE6889485.1"/>
    <property type="molecule type" value="Genomic_DNA"/>
</dbReference>